<proteinExistence type="predicted"/>
<keyword evidence="1" id="KW-0812">Transmembrane</keyword>
<feature type="transmembrane region" description="Helical" evidence="1">
    <location>
        <begin position="40"/>
        <end position="58"/>
    </location>
</feature>
<protein>
    <recommendedName>
        <fullName evidence="2">DUF5673 domain-containing protein</fullName>
    </recommendedName>
</protein>
<keyword evidence="1" id="KW-1133">Transmembrane helix</keyword>
<dbReference type="EMBL" id="JADEWL010000012">
    <property type="protein sequence ID" value="MBE9212277.1"/>
    <property type="molecule type" value="Genomic_DNA"/>
</dbReference>
<dbReference type="AlphaFoldDB" id="A0A8J7K1U3"/>
<evidence type="ECO:0000256" key="1">
    <source>
        <dbReference type="SAM" id="Phobius"/>
    </source>
</evidence>
<name>A0A8J7K1U3_9CYAN</name>
<feature type="transmembrane region" description="Helical" evidence="1">
    <location>
        <begin position="64"/>
        <end position="85"/>
    </location>
</feature>
<reference evidence="3" key="1">
    <citation type="submission" date="2020-10" db="EMBL/GenBank/DDBJ databases">
        <authorList>
            <person name="Castelo-Branco R."/>
            <person name="Eusebio N."/>
            <person name="Adriana R."/>
            <person name="Vieira A."/>
            <person name="Brugerolle De Fraissinette N."/>
            <person name="Rezende De Castro R."/>
            <person name="Schneider M.P."/>
            <person name="Vasconcelos V."/>
            <person name="Leao P.N."/>
        </authorList>
    </citation>
    <scope>NUCLEOTIDE SEQUENCE</scope>
    <source>
        <strain evidence="3">LEGE 06105</strain>
    </source>
</reference>
<dbReference type="InterPro" id="IPR043730">
    <property type="entry name" value="DUF5673"/>
</dbReference>
<feature type="transmembrane region" description="Helical" evidence="1">
    <location>
        <begin position="137"/>
        <end position="158"/>
    </location>
</feature>
<feature type="transmembrane region" description="Helical" evidence="1">
    <location>
        <begin position="6"/>
        <end position="28"/>
    </location>
</feature>
<dbReference type="Pfam" id="PF18923">
    <property type="entry name" value="DUF5673"/>
    <property type="match status" value="1"/>
</dbReference>
<dbReference type="RefSeq" id="WP_193918056.1">
    <property type="nucleotide sequence ID" value="NZ_JADEWL010000012.1"/>
</dbReference>
<dbReference type="Proteomes" id="UP000620559">
    <property type="component" value="Unassembled WGS sequence"/>
</dbReference>
<comment type="caution">
    <text evidence="3">The sequence shown here is derived from an EMBL/GenBank/DDBJ whole genome shotgun (WGS) entry which is preliminary data.</text>
</comment>
<gene>
    <name evidence="3" type="ORF">IQ247_06065</name>
</gene>
<evidence type="ECO:0000259" key="2">
    <source>
        <dbReference type="Pfam" id="PF18923"/>
    </source>
</evidence>
<feature type="transmembrane region" description="Helical" evidence="1">
    <location>
        <begin position="105"/>
        <end position="125"/>
    </location>
</feature>
<sequence length="229" mass="25761">MNWFVVVGTLVAAIIGLGFGYFIASFIVGKEAAQRNLRSVLPIGVFIGVLIAFSGYYLSNIEFLLLVLAVLSLIFIIGSLVIWFWRKQKTGSLLLNVGRTRSHWLILGTGIIFLLLAVGQTYTLITQTSEFFSEDNNILLFNLVINWALAILLLVSGLSKLELREKAICFMTAVIRWDEIKSYKWEGKQQNILTIWLKKRFLGLPNFKILPIPLSKKAAVEAILSEHLS</sequence>
<feature type="domain" description="DUF5673" evidence="2">
    <location>
        <begin position="160"/>
        <end position="225"/>
    </location>
</feature>
<keyword evidence="4" id="KW-1185">Reference proteome</keyword>
<organism evidence="3 4">
    <name type="scientific">Plectonema cf. radiosum LEGE 06105</name>
    <dbReference type="NCBI Taxonomy" id="945769"/>
    <lineage>
        <taxon>Bacteria</taxon>
        <taxon>Bacillati</taxon>
        <taxon>Cyanobacteriota</taxon>
        <taxon>Cyanophyceae</taxon>
        <taxon>Oscillatoriophycideae</taxon>
        <taxon>Oscillatoriales</taxon>
        <taxon>Microcoleaceae</taxon>
        <taxon>Plectonema</taxon>
    </lineage>
</organism>
<accession>A0A8J7K1U3</accession>
<evidence type="ECO:0000313" key="3">
    <source>
        <dbReference type="EMBL" id="MBE9212277.1"/>
    </source>
</evidence>
<evidence type="ECO:0000313" key="4">
    <source>
        <dbReference type="Proteomes" id="UP000620559"/>
    </source>
</evidence>
<keyword evidence="1" id="KW-0472">Membrane</keyword>